<sequence>MRGFSPDDRPVDENRAAITRVRQGERSRAQTYARAPGRLAAAKGKRRCWLLFDHPRRPTS</sequence>
<feature type="region of interest" description="Disordered" evidence="1">
    <location>
        <begin position="1"/>
        <end position="38"/>
    </location>
</feature>
<dbReference type="AlphaFoldDB" id="A0AB37ATG7"/>
<dbReference type="EMBL" id="PVFR01000056">
    <property type="protein sequence ID" value="PRE46281.1"/>
    <property type="molecule type" value="Genomic_DNA"/>
</dbReference>
<comment type="caution">
    <text evidence="2">The sequence shown here is derived from an EMBL/GenBank/DDBJ whole genome shotgun (WGS) entry which is preliminary data.</text>
</comment>
<accession>A0AB37ATG7</accession>
<feature type="compositionally biased region" description="Basic and acidic residues" evidence="1">
    <location>
        <begin position="1"/>
        <end position="15"/>
    </location>
</feature>
<gene>
    <name evidence="2" type="ORF">C6P99_17590</name>
</gene>
<evidence type="ECO:0000313" key="3">
    <source>
        <dbReference type="Proteomes" id="UP000237811"/>
    </source>
</evidence>
<evidence type="ECO:0000256" key="1">
    <source>
        <dbReference type="SAM" id="MobiDB-lite"/>
    </source>
</evidence>
<dbReference type="Proteomes" id="UP000237811">
    <property type="component" value="Unassembled WGS sequence"/>
</dbReference>
<evidence type="ECO:0000313" key="2">
    <source>
        <dbReference type="EMBL" id="PRE46281.1"/>
    </source>
</evidence>
<reference evidence="2 3" key="1">
    <citation type="submission" date="2018-03" db="EMBL/GenBank/DDBJ databases">
        <authorList>
            <person name="Nguyen K."/>
            <person name="Fouts D."/>
            <person name="Sutton G."/>
        </authorList>
    </citation>
    <scope>NUCLEOTIDE SEQUENCE [LARGE SCALE GENOMIC DNA]</scope>
    <source>
        <strain evidence="2 3">AU14328</strain>
    </source>
</reference>
<organism evidence="2 3">
    <name type="scientific">Burkholderia multivorans</name>
    <dbReference type="NCBI Taxonomy" id="87883"/>
    <lineage>
        <taxon>Bacteria</taxon>
        <taxon>Pseudomonadati</taxon>
        <taxon>Pseudomonadota</taxon>
        <taxon>Betaproteobacteria</taxon>
        <taxon>Burkholderiales</taxon>
        <taxon>Burkholderiaceae</taxon>
        <taxon>Burkholderia</taxon>
        <taxon>Burkholderia cepacia complex</taxon>
    </lineage>
</organism>
<name>A0AB37ATG7_9BURK</name>
<proteinExistence type="predicted"/>
<protein>
    <submittedName>
        <fullName evidence="2">Uncharacterized protein</fullName>
    </submittedName>
</protein>